<reference evidence="4 5" key="1">
    <citation type="submission" date="2023-04" db="EMBL/GenBank/DDBJ databases">
        <title>Draft genome sequence of Saccharopolyspora sp. TS4A08 isolated from sweet potato rhizospheric soil.</title>
        <authorList>
            <person name="Suksaard P."/>
            <person name="Duangmal K."/>
        </authorList>
    </citation>
    <scope>NUCLEOTIDE SEQUENCE [LARGE SCALE GENOMIC DNA]</scope>
    <source>
        <strain evidence="4 5">TS4A08</strain>
    </source>
</reference>
<sequence>MSSPGDPRGPQRQHRGFGAFPQPEPPRPKRRGRLITAVVLGAVVLLGAMAAVVVVGFRGQDVPPEPVAAPATSSGATPLVPGWQVVDVPKRQAVYDVPQDWERDPNPDAVHAVGPPGDAIGLTGVAHRQRGFCPGDDNSFRAMTGAGARLGPDNNAVASETAATFIGHAFTRGGHAPAVEQSPPEPLTLTGGVPAARVNAQVTLPAPTGCDARTVAVSVVATNSDGRSSVVFVAAADQGIPNAVTPAALDRVTASLRPR</sequence>
<organism evidence="4 5">
    <name type="scientific">Saccharopolyspora ipomoeae</name>
    <dbReference type="NCBI Taxonomy" id="3042027"/>
    <lineage>
        <taxon>Bacteria</taxon>
        <taxon>Bacillati</taxon>
        <taxon>Actinomycetota</taxon>
        <taxon>Actinomycetes</taxon>
        <taxon>Pseudonocardiales</taxon>
        <taxon>Pseudonocardiaceae</taxon>
        <taxon>Saccharopolyspora</taxon>
    </lineage>
</organism>
<dbReference type="EMBL" id="JASAOF010000003">
    <property type="protein sequence ID" value="MDI2028329.1"/>
    <property type="molecule type" value="Genomic_DNA"/>
</dbReference>
<name>A0ABT6PK43_9PSEU</name>
<dbReference type="Pfam" id="PF26056">
    <property type="entry name" value="DUF8017"/>
    <property type="match status" value="1"/>
</dbReference>
<feature type="transmembrane region" description="Helical" evidence="2">
    <location>
        <begin position="34"/>
        <end position="57"/>
    </location>
</feature>
<evidence type="ECO:0000259" key="3">
    <source>
        <dbReference type="Pfam" id="PF26056"/>
    </source>
</evidence>
<accession>A0ABT6PK43</accession>
<comment type="caution">
    <text evidence="4">The sequence shown here is derived from an EMBL/GenBank/DDBJ whole genome shotgun (WGS) entry which is preliminary data.</text>
</comment>
<dbReference type="InterPro" id="IPR058330">
    <property type="entry name" value="DUF8017"/>
</dbReference>
<protein>
    <recommendedName>
        <fullName evidence="3">DUF8017 domain-containing protein</fullName>
    </recommendedName>
</protein>
<keyword evidence="2" id="KW-0812">Transmembrane</keyword>
<evidence type="ECO:0000256" key="2">
    <source>
        <dbReference type="SAM" id="Phobius"/>
    </source>
</evidence>
<proteinExistence type="predicted"/>
<evidence type="ECO:0000313" key="5">
    <source>
        <dbReference type="Proteomes" id="UP001237595"/>
    </source>
</evidence>
<evidence type="ECO:0000313" key="4">
    <source>
        <dbReference type="EMBL" id="MDI2028329.1"/>
    </source>
</evidence>
<gene>
    <name evidence="4" type="ORF">QFW96_06895</name>
</gene>
<keyword evidence="5" id="KW-1185">Reference proteome</keyword>
<dbReference type="Proteomes" id="UP001237595">
    <property type="component" value="Unassembled WGS sequence"/>
</dbReference>
<keyword evidence="2" id="KW-0472">Membrane</keyword>
<feature type="domain" description="DUF8017" evidence="3">
    <location>
        <begin position="77"/>
        <end position="258"/>
    </location>
</feature>
<keyword evidence="2" id="KW-1133">Transmembrane helix</keyword>
<feature type="region of interest" description="Disordered" evidence="1">
    <location>
        <begin position="1"/>
        <end position="30"/>
    </location>
</feature>
<dbReference type="RefSeq" id="WP_281454712.1">
    <property type="nucleotide sequence ID" value="NZ_JASAOF010000003.1"/>
</dbReference>
<evidence type="ECO:0000256" key="1">
    <source>
        <dbReference type="SAM" id="MobiDB-lite"/>
    </source>
</evidence>